<sequence length="410" mass="45485">MLLNKPRALELMREHGLAAAIGTTHENVTYLTGHVGWATRVYRQRKSCAVVTNDPSAGTDLILNRGDNTYYAAYGGYAERVYSYGGQAYHVEPAGWKPQDPEMRRYFELHESGGKHKTLLDGLLAALKTRGISKGKIALDEEGCAPELFAALKEKLPDCEFIPGSGLFLMIRLVKTEDEIKALREAAQVNENAIGEVFRFLRPGVAENEVAEVWRQAVAKPGGMWHWFHFNSGPRSIFIFPPTDRKLQKGDLFMFDAGLFHKNYNADTGSCGSIGEPPAQARKEWKAIEEGFHEAVNTVKEGVTGGQVYKALLKGIKGRWPQFDAPFAGHTIGLEAREFPFILGDETRHNQPFLPKTSEIPLPADSVINIEAPVGTCGFGGYQIEYSVVVKPNGWEPLLKQDRHFRVIGG</sequence>
<keyword evidence="3" id="KW-0645">Protease</keyword>
<keyword evidence="3" id="KW-0378">Hydrolase</keyword>
<feature type="domain" description="Creatinase N-terminal" evidence="2">
    <location>
        <begin position="7"/>
        <end position="174"/>
    </location>
</feature>
<feature type="domain" description="Peptidase M24" evidence="1">
    <location>
        <begin position="182"/>
        <end position="391"/>
    </location>
</feature>
<protein>
    <submittedName>
        <fullName evidence="3">Aminopeptidase P family protein</fullName>
    </submittedName>
</protein>
<dbReference type="InterPro" id="IPR036005">
    <property type="entry name" value="Creatinase/aminopeptidase-like"/>
</dbReference>
<dbReference type="InterPro" id="IPR000587">
    <property type="entry name" value="Creatinase_N"/>
</dbReference>
<dbReference type="InterPro" id="IPR050659">
    <property type="entry name" value="Peptidase_M24B"/>
</dbReference>
<dbReference type="PANTHER" id="PTHR46112">
    <property type="entry name" value="AMINOPEPTIDASE"/>
    <property type="match status" value="1"/>
</dbReference>
<name>A0A932I1I8_UNCTE</name>
<dbReference type="Gene3D" id="3.90.230.10">
    <property type="entry name" value="Creatinase/methionine aminopeptidase superfamily"/>
    <property type="match status" value="1"/>
</dbReference>
<dbReference type="InterPro" id="IPR000994">
    <property type="entry name" value="Pept_M24"/>
</dbReference>
<dbReference type="Pfam" id="PF01321">
    <property type="entry name" value="Creatinase_N"/>
    <property type="match status" value="1"/>
</dbReference>
<dbReference type="CDD" id="cd01066">
    <property type="entry name" value="APP_MetAP"/>
    <property type="match status" value="1"/>
</dbReference>
<reference evidence="3" key="1">
    <citation type="submission" date="2020-07" db="EMBL/GenBank/DDBJ databases">
        <title>Huge and variable diversity of episymbiotic CPR bacteria and DPANN archaea in groundwater ecosystems.</title>
        <authorList>
            <person name="He C.Y."/>
            <person name="Keren R."/>
            <person name="Whittaker M."/>
            <person name="Farag I.F."/>
            <person name="Doudna J."/>
            <person name="Cate J.H.D."/>
            <person name="Banfield J.F."/>
        </authorList>
    </citation>
    <scope>NUCLEOTIDE SEQUENCE</scope>
    <source>
        <strain evidence="3">NC_groundwater_763_Ag_S-0.2um_68_21</strain>
    </source>
</reference>
<dbReference type="PANTHER" id="PTHR46112:SF2">
    <property type="entry name" value="XAA-PRO AMINOPEPTIDASE P-RELATED"/>
    <property type="match status" value="1"/>
</dbReference>
<organism evidence="3 4">
    <name type="scientific">Tectimicrobiota bacterium</name>
    <dbReference type="NCBI Taxonomy" id="2528274"/>
    <lineage>
        <taxon>Bacteria</taxon>
        <taxon>Pseudomonadati</taxon>
        <taxon>Nitrospinota/Tectimicrobiota group</taxon>
        <taxon>Candidatus Tectimicrobiota</taxon>
    </lineage>
</organism>
<evidence type="ECO:0000259" key="2">
    <source>
        <dbReference type="Pfam" id="PF01321"/>
    </source>
</evidence>
<dbReference type="SUPFAM" id="SSF55920">
    <property type="entry name" value="Creatinase/aminopeptidase"/>
    <property type="match status" value="1"/>
</dbReference>
<dbReference type="AlphaFoldDB" id="A0A932I1I8"/>
<dbReference type="SUPFAM" id="SSF53092">
    <property type="entry name" value="Creatinase/prolidase N-terminal domain"/>
    <property type="match status" value="1"/>
</dbReference>
<gene>
    <name evidence="3" type="ORF">HYZ11_12345</name>
</gene>
<dbReference type="Proteomes" id="UP000782312">
    <property type="component" value="Unassembled WGS sequence"/>
</dbReference>
<comment type="caution">
    <text evidence="3">The sequence shown here is derived from an EMBL/GenBank/DDBJ whole genome shotgun (WGS) entry which is preliminary data.</text>
</comment>
<dbReference type="Gene3D" id="3.40.350.10">
    <property type="entry name" value="Creatinase/prolidase N-terminal domain"/>
    <property type="match status" value="1"/>
</dbReference>
<evidence type="ECO:0000313" key="4">
    <source>
        <dbReference type="Proteomes" id="UP000782312"/>
    </source>
</evidence>
<proteinExistence type="predicted"/>
<dbReference type="InterPro" id="IPR029149">
    <property type="entry name" value="Creatin/AminoP/Spt16_N"/>
</dbReference>
<evidence type="ECO:0000313" key="3">
    <source>
        <dbReference type="EMBL" id="MBI3128388.1"/>
    </source>
</evidence>
<dbReference type="GO" id="GO:0004177">
    <property type="term" value="F:aminopeptidase activity"/>
    <property type="evidence" value="ECO:0007669"/>
    <property type="project" value="UniProtKB-KW"/>
</dbReference>
<keyword evidence="3" id="KW-0031">Aminopeptidase</keyword>
<evidence type="ECO:0000259" key="1">
    <source>
        <dbReference type="Pfam" id="PF00557"/>
    </source>
</evidence>
<dbReference type="EMBL" id="JACPUR010000030">
    <property type="protein sequence ID" value="MBI3128388.1"/>
    <property type="molecule type" value="Genomic_DNA"/>
</dbReference>
<accession>A0A932I1I8</accession>
<dbReference type="Pfam" id="PF00557">
    <property type="entry name" value="Peptidase_M24"/>
    <property type="match status" value="1"/>
</dbReference>